<accession>A0ABQ3I3M0</accession>
<dbReference type="CDD" id="cd01994">
    <property type="entry name" value="AANH_PF0828-like"/>
    <property type="match status" value="1"/>
</dbReference>
<dbReference type="Gene3D" id="3.90.1490.10">
    <property type="entry name" value="putative n-type atp pyrophosphatase, domain 2"/>
    <property type="match status" value="1"/>
</dbReference>
<evidence type="ECO:0000313" key="2">
    <source>
        <dbReference type="EMBL" id="GHE53076.1"/>
    </source>
</evidence>
<dbReference type="RefSeq" id="WP_189628543.1">
    <property type="nucleotide sequence ID" value="NZ_BNAG01000001.1"/>
</dbReference>
<proteinExistence type="predicted"/>
<evidence type="ECO:0000259" key="1">
    <source>
        <dbReference type="Pfam" id="PF01902"/>
    </source>
</evidence>
<evidence type="ECO:0000313" key="3">
    <source>
        <dbReference type="Proteomes" id="UP000658258"/>
    </source>
</evidence>
<protein>
    <recommendedName>
        <fullName evidence="1">Diphthamide synthase domain-containing protein</fullName>
    </recommendedName>
</protein>
<dbReference type="InterPro" id="IPR014729">
    <property type="entry name" value="Rossmann-like_a/b/a_fold"/>
</dbReference>
<name>A0ABQ3I3M0_9BACT</name>
<gene>
    <name evidence="2" type="ORF">GCM10011340_04320</name>
</gene>
<feature type="domain" description="Diphthamide synthase" evidence="1">
    <location>
        <begin position="9"/>
        <end position="207"/>
    </location>
</feature>
<reference evidence="3" key="1">
    <citation type="journal article" date="2019" name="Int. J. Syst. Evol. Microbiol.">
        <title>The Global Catalogue of Microorganisms (GCM) 10K type strain sequencing project: providing services to taxonomists for standard genome sequencing and annotation.</title>
        <authorList>
            <consortium name="The Broad Institute Genomics Platform"/>
            <consortium name="The Broad Institute Genome Sequencing Center for Infectious Disease"/>
            <person name="Wu L."/>
            <person name="Ma J."/>
        </authorList>
    </citation>
    <scope>NUCLEOTIDE SEQUENCE [LARGE SCALE GENOMIC DNA]</scope>
    <source>
        <strain evidence="3">CGMCC 1.15111</strain>
    </source>
</reference>
<keyword evidence="3" id="KW-1185">Reference proteome</keyword>
<dbReference type="NCBIfam" id="TIGR00290">
    <property type="entry name" value="MJ0570_dom"/>
    <property type="match status" value="1"/>
</dbReference>
<dbReference type="Gene3D" id="3.40.50.620">
    <property type="entry name" value="HUPs"/>
    <property type="match status" value="1"/>
</dbReference>
<sequence>MEQIKAFFNWSGGKDSALALYRALQDPQLNISALLTTVNAQTRRISMHGVRDELLKTQAQAIGLPLRIVELSAQATMHEYDSLMQQQLKAFKAEGISTSVFGDIFLEDLKTYRENKLQQEGMKAHFPLWQHHTPTLVREFLSLGFRTIVVAVDGRKLDASFVGRELNESFLNDLPANVDPCGENGEFHTFVFEGPLFKEPIAFEKKEVVAKTYDINRQIGEKATYYFQELIPVL</sequence>
<dbReference type="InterPro" id="IPR002761">
    <property type="entry name" value="Diphthami_syn_dom"/>
</dbReference>
<dbReference type="Proteomes" id="UP000658258">
    <property type="component" value="Unassembled WGS sequence"/>
</dbReference>
<dbReference type="InterPro" id="IPR030662">
    <property type="entry name" value="DPH6/MJ0570"/>
</dbReference>
<comment type="caution">
    <text evidence="2">The sequence shown here is derived from an EMBL/GenBank/DDBJ whole genome shotgun (WGS) entry which is preliminary data.</text>
</comment>
<dbReference type="SUPFAM" id="SSF52402">
    <property type="entry name" value="Adenine nucleotide alpha hydrolases-like"/>
    <property type="match status" value="1"/>
</dbReference>
<organism evidence="2 3">
    <name type="scientific">Roseivirga thermotolerans</name>
    <dbReference type="NCBI Taxonomy" id="1758176"/>
    <lineage>
        <taxon>Bacteria</taxon>
        <taxon>Pseudomonadati</taxon>
        <taxon>Bacteroidota</taxon>
        <taxon>Cytophagia</taxon>
        <taxon>Cytophagales</taxon>
        <taxon>Roseivirgaceae</taxon>
        <taxon>Roseivirga</taxon>
    </lineage>
</organism>
<dbReference type="PIRSF" id="PIRSF039123">
    <property type="entry name" value="Diphthamide_synthase"/>
    <property type="match status" value="1"/>
</dbReference>
<dbReference type="Pfam" id="PF01902">
    <property type="entry name" value="Diphthami_syn_2"/>
    <property type="match status" value="1"/>
</dbReference>
<dbReference type="EMBL" id="BNAG01000001">
    <property type="protein sequence ID" value="GHE53076.1"/>
    <property type="molecule type" value="Genomic_DNA"/>
</dbReference>